<dbReference type="GO" id="GO:0003700">
    <property type="term" value="F:DNA-binding transcription factor activity"/>
    <property type="evidence" value="ECO:0007669"/>
    <property type="project" value="TreeGrafter"/>
</dbReference>
<protein>
    <submittedName>
        <fullName evidence="6">Transcriptional regulator KstR</fullName>
    </submittedName>
</protein>
<dbReference type="PANTHER" id="PTHR30055:SF234">
    <property type="entry name" value="HTH-TYPE TRANSCRIPTIONAL REGULATOR BETI"/>
    <property type="match status" value="1"/>
</dbReference>
<dbReference type="Proteomes" id="UP000502345">
    <property type="component" value="Chromosome"/>
</dbReference>
<dbReference type="PROSITE" id="PS50977">
    <property type="entry name" value="HTH_TETR_2"/>
    <property type="match status" value="1"/>
</dbReference>
<dbReference type="EMBL" id="CP050124">
    <property type="protein sequence ID" value="QIP42567.1"/>
    <property type="molecule type" value="Genomic_DNA"/>
</dbReference>
<dbReference type="InterPro" id="IPR009057">
    <property type="entry name" value="Homeodomain-like_sf"/>
</dbReference>
<dbReference type="SUPFAM" id="SSF46689">
    <property type="entry name" value="Homeodomain-like"/>
    <property type="match status" value="1"/>
</dbReference>
<evidence type="ECO:0000256" key="3">
    <source>
        <dbReference type="ARBA" id="ARBA00023163"/>
    </source>
</evidence>
<dbReference type="Pfam" id="PF00440">
    <property type="entry name" value="TetR_N"/>
    <property type="match status" value="1"/>
</dbReference>
<organism evidence="6 7">
    <name type="scientific">Rhodococcus erythropolis</name>
    <name type="common">Arthrobacter picolinophilus</name>
    <dbReference type="NCBI Taxonomy" id="1833"/>
    <lineage>
        <taxon>Bacteria</taxon>
        <taxon>Bacillati</taxon>
        <taxon>Actinomycetota</taxon>
        <taxon>Actinomycetes</taxon>
        <taxon>Mycobacteriales</taxon>
        <taxon>Nocardiaceae</taxon>
        <taxon>Rhodococcus</taxon>
        <taxon>Rhodococcus erythropolis group</taxon>
    </lineage>
</organism>
<dbReference type="InterPro" id="IPR050109">
    <property type="entry name" value="HTH-type_TetR-like_transc_reg"/>
</dbReference>
<dbReference type="InterPro" id="IPR041642">
    <property type="entry name" value="KstR_C"/>
</dbReference>
<dbReference type="PANTHER" id="PTHR30055">
    <property type="entry name" value="HTH-TYPE TRANSCRIPTIONAL REGULATOR RUTR"/>
    <property type="match status" value="1"/>
</dbReference>
<dbReference type="Gene3D" id="1.10.357.10">
    <property type="entry name" value="Tetracycline Repressor, domain 2"/>
    <property type="match status" value="1"/>
</dbReference>
<name>A0A6G9D013_RHOER</name>
<evidence type="ECO:0000256" key="1">
    <source>
        <dbReference type="ARBA" id="ARBA00023015"/>
    </source>
</evidence>
<evidence type="ECO:0000313" key="6">
    <source>
        <dbReference type="EMBL" id="QIP42567.1"/>
    </source>
</evidence>
<dbReference type="GO" id="GO:0000976">
    <property type="term" value="F:transcription cis-regulatory region binding"/>
    <property type="evidence" value="ECO:0007669"/>
    <property type="project" value="TreeGrafter"/>
</dbReference>
<dbReference type="Pfam" id="PF17925">
    <property type="entry name" value="TetR_C_20"/>
    <property type="match status" value="1"/>
</dbReference>
<keyword evidence="3" id="KW-0804">Transcription</keyword>
<evidence type="ECO:0000313" key="7">
    <source>
        <dbReference type="Proteomes" id="UP000502345"/>
    </source>
</evidence>
<feature type="DNA-binding region" description="H-T-H motif" evidence="4">
    <location>
        <begin position="66"/>
        <end position="85"/>
    </location>
</feature>
<feature type="domain" description="HTH tetR-type" evidence="5">
    <location>
        <begin position="43"/>
        <end position="103"/>
    </location>
</feature>
<sequence length="227" mass="25198">MGGRDERIGEVVRDRDTESMMGATLPRIAEVRDAAEPSSDEQRARHVRMLEAAAELGTEKELSRVQMHEVAKRAGVAIGTLYRYFPSKTHLFVAVMVEQIDQIGASFVRHQVQSDNPQDAVYEVLVRATRGLLRRPALSTAMLQSSSTANVATVPDVGKIDRGFRQIILDAAGIENPTEEDNTGLRLLMQLWFGVIQSCLNGRISIPDAEYDIRKGCDLLLVNLSRH</sequence>
<gene>
    <name evidence="6" type="ORF">G9444_5324</name>
</gene>
<dbReference type="AlphaFoldDB" id="A0A6G9D013"/>
<keyword evidence="2 4" id="KW-0238">DNA-binding</keyword>
<keyword evidence="1" id="KW-0805">Transcription regulation</keyword>
<evidence type="ECO:0000256" key="2">
    <source>
        <dbReference type="ARBA" id="ARBA00023125"/>
    </source>
</evidence>
<accession>A0A6G9D013</accession>
<reference evidence="6 7" key="1">
    <citation type="submission" date="2020-03" db="EMBL/GenBank/DDBJ databases">
        <title>Screen low temperature-resistant strains for efficient degradation of petroleum hydrocarbons under the low temperature.</title>
        <authorList>
            <person name="Wang Y."/>
            <person name="Chen J."/>
        </authorList>
    </citation>
    <scope>NUCLEOTIDE SEQUENCE [LARGE SCALE GENOMIC DNA]</scope>
    <source>
        <strain evidence="6 7">KB1</strain>
    </source>
</reference>
<dbReference type="InterPro" id="IPR001647">
    <property type="entry name" value="HTH_TetR"/>
</dbReference>
<proteinExistence type="predicted"/>
<evidence type="ECO:0000259" key="5">
    <source>
        <dbReference type="PROSITE" id="PS50977"/>
    </source>
</evidence>
<evidence type="ECO:0000256" key="4">
    <source>
        <dbReference type="PROSITE-ProRule" id="PRU00335"/>
    </source>
</evidence>
<dbReference type="PRINTS" id="PR00455">
    <property type="entry name" value="HTHTETR"/>
</dbReference>